<keyword evidence="13" id="KW-0732">Signal</keyword>
<dbReference type="GO" id="GO:0045259">
    <property type="term" value="C:proton-transporting ATP synthase complex"/>
    <property type="evidence" value="ECO:0007669"/>
    <property type="project" value="UniProtKB-KW"/>
</dbReference>
<dbReference type="AlphaFoldDB" id="A0A343KRV2"/>
<keyword evidence="9 12" id="KW-0496">Mitochondrion</keyword>
<evidence type="ECO:0000256" key="2">
    <source>
        <dbReference type="ARBA" id="ARBA00008892"/>
    </source>
</evidence>
<protein>
    <recommendedName>
        <fullName evidence="12">ATP synthase complex subunit 8</fullName>
    </recommendedName>
</protein>
<evidence type="ECO:0000256" key="12">
    <source>
        <dbReference type="RuleBase" id="RU003661"/>
    </source>
</evidence>
<dbReference type="InterPro" id="IPR050635">
    <property type="entry name" value="ATPase_protein_8"/>
</dbReference>
<evidence type="ECO:0000256" key="3">
    <source>
        <dbReference type="ARBA" id="ARBA00022448"/>
    </source>
</evidence>
<dbReference type="EMBL" id="MF489935">
    <property type="protein sequence ID" value="ATL16266.1"/>
    <property type="molecule type" value="Genomic_DNA"/>
</dbReference>
<dbReference type="EMBL" id="MF489937">
    <property type="protein sequence ID" value="ATL16292.1"/>
    <property type="molecule type" value="Genomic_DNA"/>
</dbReference>
<keyword evidence="8 12" id="KW-0406">Ion transport</keyword>
<keyword evidence="7" id="KW-1133">Transmembrane helix</keyword>
<organism evidence="14">
    <name type="scientific">Neoceratodus forsteri</name>
    <name type="common">Australian lungfish</name>
    <name type="synonym">Ceratodus forsteri</name>
    <dbReference type="NCBI Taxonomy" id="7892"/>
    <lineage>
        <taxon>Eukaryota</taxon>
        <taxon>Metazoa</taxon>
        <taxon>Chordata</taxon>
        <taxon>Craniata</taxon>
        <taxon>Vertebrata</taxon>
        <taxon>Euteleostomi</taxon>
        <taxon>Dipnomorpha</taxon>
        <taxon>Ceratodontiformes</taxon>
        <taxon>Ceratodontoidei</taxon>
        <taxon>Ceratodontidae</taxon>
        <taxon>Neoceratodus</taxon>
    </lineage>
</organism>
<comment type="similarity">
    <text evidence="2 12">Belongs to the ATPase protein 8 family.</text>
</comment>
<feature type="chain" id="PRO_5033343954" description="ATP synthase complex subunit 8" evidence="13">
    <location>
        <begin position="31"/>
        <end position="55"/>
    </location>
</feature>
<keyword evidence="4 12" id="KW-0138">CF(0)</keyword>
<sequence>MPQLNPNPWFMILMLSWIVFLLILPSKIIAHTYLNEPTTQNTEKLTAQPWTWPWI</sequence>
<dbReference type="EMBL" id="MF489938">
    <property type="protein sequence ID" value="ATL16305.1"/>
    <property type="molecule type" value="Genomic_DNA"/>
</dbReference>
<dbReference type="Pfam" id="PF00895">
    <property type="entry name" value="ATP-synt_8"/>
    <property type="match status" value="1"/>
</dbReference>
<proteinExistence type="inferred from homology"/>
<gene>
    <name evidence="14" type="primary">ATP8</name>
</gene>
<evidence type="ECO:0000256" key="8">
    <source>
        <dbReference type="ARBA" id="ARBA00023065"/>
    </source>
</evidence>
<dbReference type="GO" id="GO:0015078">
    <property type="term" value="F:proton transmembrane transporter activity"/>
    <property type="evidence" value="ECO:0007669"/>
    <property type="project" value="InterPro"/>
</dbReference>
<name>A0A343KRV2_NEOFS</name>
<dbReference type="GO" id="GO:0015986">
    <property type="term" value="P:proton motive force-driven ATP synthesis"/>
    <property type="evidence" value="ECO:0007669"/>
    <property type="project" value="InterPro"/>
</dbReference>
<accession>A0A343KRV2</accession>
<evidence type="ECO:0000256" key="10">
    <source>
        <dbReference type="ARBA" id="ARBA00023136"/>
    </source>
</evidence>
<dbReference type="PANTHER" id="PTHR39937:SF1">
    <property type="entry name" value="ATP SYNTHASE PROTEIN 8"/>
    <property type="match status" value="1"/>
</dbReference>
<dbReference type="EMBL" id="MF489941">
    <property type="protein sequence ID" value="ATL16344.1"/>
    <property type="molecule type" value="Genomic_DNA"/>
</dbReference>
<evidence type="ECO:0000256" key="1">
    <source>
        <dbReference type="ARBA" id="ARBA00004304"/>
    </source>
</evidence>
<dbReference type="InterPro" id="IPR001421">
    <property type="entry name" value="ATP8_metazoa"/>
</dbReference>
<dbReference type="PANTHER" id="PTHR39937">
    <property type="entry name" value="ATP SYNTHASE PROTEIN 8"/>
    <property type="match status" value="1"/>
</dbReference>
<dbReference type="GO" id="GO:0031966">
    <property type="term" value="C:mitochondrial membrane"/>
    <property type="evidence" value="ECO:0007669"/>
    <property type="project" value="UniProtKB-SubCell"/>
</dbReference>
<feature type="signal peptide" evidence="13">
    <location>
        <begin position="1"/>
        <end position="30"/>
    </location>
</feature>
<evidence type="ECO:0000256" key="5">
    <source>
        <dbReference type="ARBA" id="ARBA00022692"/>
    </source>
</evidence>
<reference evidence="14" key="1">
    <citation type="submission" date="2017-07" db="EMBL/GenBank/DDBJ databases">
        <title>Mitogenomic analysis of the Australian lungfish (Neoceratodus forsteri) reveals structuring of indigenous riverine populations and late Pleistocene movement between drainage basins.</title>
        <authorList>
            <person name="Bishop C.R."/>
            <person name="Hughes J.M."/>
            <person name="Schmidt D.J."/>
        </authorList>
    </citation>
    <scope>NUCLEOTIDE SEQUENCE</scope>
</reference>
<keyword evidence="6 12" id="KW-0375">Hydrogen ion transport</keyword>
<comment type="subcellular location">
    <subcellularLocation>
        <location evidence="1 12">Mitochondrion membrane</location>
        <topology evidence="1 12">Single-pass membrane protein</topology>
    </subcellularLocation>
</comment>
<keyword evidence="11" id="KW-0066">ATP synthesis</keyword>
<evidence type="ECO:0000256" key="13">
    <source>
        <dbReference type="SAM" id="SignalP"/>
    </source>
</evidence>
<evidence type="ECO:0000256" key="9">
    <source>
        <dbReference type="ARBA" id="ARBA00023128"/>
    </source>
</evidence>
<evidence type="ECO:0000256" key="6">
    <source>
        <dbReference type="ARBA" id="ARBA00022781"/>
    </source>
</evidence>
<evidence type="ECO:0000256" key="4">
    <source>
        <dbReference type="ARBA" id="ARBA00022547"/>
    </source>
</evidence>
<evidence type="ECO:0000313" key="14">
    <source>
        <dbReference type="EMBL" id="ATL16292.1"/>
    </source>
</evidence>
<dbReference type="EMBL" id="MF489940">
    <property type="protein sequence ID" value="ATL16331.1"/>
    <property type="molecule type" value="Genomic_DNA"/>
</dbReference>
<geneLocation type="mitochondrion" evidence="14"/>
<evidence type="ECO:0000256" key="7">
    <source>
        <dbReference type="ARBA" id="ARBA00022989"/>
    </source>
</evidence>
<dbReference type="EMBL" id="MF489939">
    <property type="protein sequence ID" value="ATL16318.1"/>
    <property type="molecule type" value="Genomic_DNA"/>
</dbReference>
<evidence type="ECO:0000256" key="11">
    <source>
        <dbReference type="ARBA" id="ARBA00023310"/>
    </source>
</evidence>
<keyword evidence="3 12" id="KW-0813">Transport</keyword>
<keyword evidence="10" id="KW-0472">Membrane</keyword>
<keyword evidence="5 12" id="KW-0812">Transmembrane</keyword>